<dbReference type="SUPFAM" id="SSF56317">
    <property type="entry name" value="Carbon-nitrogen hydrolase"/>
    <property type="match status" value="1"/>
</dbReference>
<dbReference type="AlphaFoldDB" id="X1N0V6"/>
<dbReference type="PROSITE" id="PS50263">
    <property type="entry name" value="CN_HYDROLASE"/>
    <property type="match status" value="1"/>
</dbReference>
<dbReference type="Gene3D" id="3.60.110.10">
    <property type="entry name" value="Carbon-nitrogen hydrolase"/>
    <property type="match status" value="1"/>
</dbReference>
<accession>X1N0V6</accession>
<dbReference type="InterPro" id="IPR050345">
    <property type="entry name" value="Aliph_Amidase/BUP"/>
</dbReference>
<dbReference type="GO" id="GO:0016811">
    <property type="term" value="F:hydrolase activity, acting on carbon-nitrogen (but not peptide) bonds, in linear amides"/>
    <property type="evidence" value="ECO:0007669"/>
    <property type="project" value="TreeGrafter"/>
</dbReference>
<feature type="non-terminal residue" evidence="3">
    <location>
        <position position="280"/>
    </location>
</feature>
<keyword evidence="1" id="KW-0378">Hydrolase</keyword>
<dbReference type="PANTHER" id="PTHR43674">
    <property type="entry name" value="NITRILASE C965.09-RELATED"/>
    <property type="match status" value="1"/>
</dbReference>
<organism evidence="3">
    <name type="scientific">marine sediment metagenome</name>
    <dbReference type="NCBI Taxonomy" id="412755"/>
    <lineage>
        <taxon>unclassified sequences</taxon>
        <taxon>metagenomes</taxon>
        <taxon>ecological metagenomes</taxon>
    </lineage>
</organism>
<protein>
    <recommendedName>
        <fullName evidence="2">CN hydrolase domain-containing protein</fullName>
    </recommendedName>
</protein>
<evidence type="ECO:0000313" key="3">
    <source>
        <dbReference type="EMBL" id="GAI20465.1"/>
    </source>
</evidence>
<name>X1N0V6_9ZZZZ</name>
<dbReference type="PANTHER" id="PTHR43674:SF2">
    <property type="entry name" value="BETA-UREIDOPROPIONASE"/>
    <property type="match status" value="1"/>
</dbReference>
<dbReference type="InterPro" id="IPR036526">
    <property type="entry name" value="C-N_Hydrolase_sf"/>
</dbReference>
<reference evidence="3" key="1">
    <citation type="journal article" date="2014" name="Front. Microbiol.">
        <title>High frequency of phylogenetically diverse reductive dehalogenase-homologous genes in deep subseafloor sedimentary metagenomes.</title>
        <authorList>
            <person name="Kawai M."/>
            <person name="Futagami T."/>
            <person name="Toyoda A."/>
            <person name="Takaki Y."/>
            <person name="Nishi S."/>
            <person name="Hori S."/>
            <person name="Arai W."/>
            <person name="Tsubouchi T."/>
            <person name="Morono Y."/>
            <person name="Uchiyama I."/>
            <person name="Ito T."/>
            <person name="Fujiyama A."/>
            <person name="Inagaki F."/>
            <person name="Takami H."/>
        </authorList>
    </citation>
    <scope>NUCLEOTIDE SEQUENCE</scope>
    <source>
        <strain evidence="3">Expedition CK06-06</strain>
    </source>
</reference>
<gene>
    <name evidence="3" type="ORF">S06H3_31280</name>
</gene>
<dbReference type="InterPro" id="IPR003010">
    <property type="entry name" value="C-N_Hydrolase"/>
</dbReference>
<comment type="caution">
    <text evidence="3">The sequence shown here is derived from an EMBL/GenBank/DDBJ whole genome shotgun (WGS) entry which is preliminary data.</text>
</comment>
<evidence type="ECO:0000259" key="2">
    <source>
        <dbReference type="PROSITE" id="PS50263"/>
    </source>
</evidence>
<evidence type="ECO:0000256" key="1">
    <source>
        <dbReference type="ARBA" id="ARBA00022801"/>
    </source>
</evidence>
<dbReference type="EMBL" id="BARV01018507">
    <property type="protein sequence ID" value="GAI20465.1"/>
    <property type="molecule type" value="Genomic_DNA"/>
</dbReference>
<proteinExistence type="predicted"/>
<feature type="non-terminal residue" evidence="3">
    <location>
        <position position="1"/>
    </location>
</feature>
<feature type="domain" description="CN hydrolase" evidence="2">
    <location>
        <begin position="81"/>
        <end position="280"/>
    </location>
</feature>
<dbReference type="Pfam" id="PF00795">
    <property type="entry name" value="CN_hydrolase"/>
    <property type="match status" value="1"/>
</dbReference>
<sequence>WKSLFIQNSKLQERIEILNLKEYVTEAISEVLEKKFKTEKKYELVYKDLLKEHAMIQEKKCRVGIAQIGVSKTDDILNEFYEEKASSLLCLREDKVESVRSNITNMIKNAHASGINILLFPEMTIDLNYGEFLEDISNLARAFKMYIIPGSYHDQETKRNLSVLIGPDGILWKQEKHIPAIIHLKDKRFKEGIDVGETPRKTIICNTEYGRIAIIICRDFLDMDLRVELKNFEPPVDIILNPAFTPVTADFKAAHFDARRSIYAYCFFANVAEFGDSLIY</sequence>